<evidence type="ECO:0000259" key="2">
    <source>
        <dbReference type="Pfam" id="PF07510"/>
    </source>
</evidence>
<gene>
    <name evidence="3" type="ORF">NCTC10951_00827</name>
</gene>
<evidence type="ECO:0000313" key="4">
    <source>
        <dbReference type="Proteomes" id="UP000268658"/>
    </source>
</evidence>
<dbReference type="KEGG" id="avc:NCTC10951_00827"/>
<feature type="transmembrane region" description="Helical" evidence="1">
    <location>
        <begin position="328"/>
        <end position="348"/>
    </location>
</feature>
<dbReference type="Proteomes" id="UP000268658">
    <property type="component" value="Chromosome"/>
</dbReference>
<accession>A0A448PJ73</accession>
<dbReference type="PANTHER" id="PTHR24094">
    <property type="entry name" value="SECRETED PROTEIN"/>
    <property type="match status" value="1"/>
</dbReference>
<evidence type="ECO:0000256" key="1">
    <source>
        <dbReference type="SAM" id="Phobius"/>
    </source>
</evidence>
<sequence>MVFHVGRGGYRWPMSFPGRFLMRLSAIGALGVWGAVAAPPVQADGASPELPQESAASELAALHEAPWDQRGDFILSTRASLEVLGDLPDDAPAAQSWGAGGSRTGWFGEAWTDVDGDGCDTRNEILARDLTGADFSRADGVQSREEGRGRGAGVCPDATVWSGTLQDPYTGRKIAFTRGQDTSAAVQIDHVVPLNYLYAHGAWQWDERTRLLAANDPLNLIAVDGEANQAKGACGPATCPVGSTDTGSWRPTGQGGWWPANASYRCTYARRFVSVAGAYRLGLPQADKEALRSTLNDCLAGGDGAESLPEQATRTAKEMGSAIWRTPAYSALAALGALVLGWGLVVRGRARRRRGPRRRGRSRARR</sequence>
<keyword evidence="1" id="KW-1133">Transmembrane helix</keyword>
<dbReference type="InterPro" id="IPR011089">
    <property type="entry name" value="GmrSD_C"/>
</dbReference>
<reference evidence="3 4" key="1">
    <citation type="submission" date="2018-12" db="EMBL/GenBank/DDBJ databases">
        <authorList>
            <consortium name="Pathogen Informatics"/>
        </authorList>
    </citation>
    <scope>NUCLEOTIDE SEQUENCE [LARGE SCALE GENOMIC DNA]</scope>
    <source>
        <strain evidence="3 4">NCTC10951</strain>
    </source>
</reference>
<name>A0A448PJ73_ACTVI</name>
<proteinExistence type="predicted"/>
<keyword evidence="1" id="KW-0812">Transmembrane</keyword>
<keyword evidence="1" id="KW-0472">Membrane</keyword>
<dbReference type="EMBL" id="LR134477">
    <property type="protein sequence ID" value="VEI14950.1"/>
    <property type="molecule type" value="Genomic_DNA"/>
</dbReference>
<protein>
    <submittedName>
        <fullName evidence="3">Domain of uncharacterized function (DUF1994)</fullName>
    </submittedName>
</protein>
<organism evidence="3 4">
    <name type="scientific">Actinomyces viscosus</name>
    <dbReference type="NCBI Taxonomy" id="1656"/>
    <lineage>
        <taxon>Bacteria</taxon>
        <taxon>Bacillati</taxon>
        <taxon>Actinomycetota</taxon>
        <taxon>Actinomycetes</taxon>
        <taxon>Actinomycetales</taxon>
        <taxon>Actinomycetaceae</taxon>
        <taxon>Actinomyces</taxon>
    </lineage>
</organism>
<dbReference type="Pfam" id="PF07510">
    <property type="entry name" value="GmrSD_C"/>
    <property type="match status" value="1"/>
</dbReference>
<dbReference type="AlphaFoldDB" id="A0A448PJ73"/>
<feature type="domain" description="GmrSD restriction endonucleases C-terminal" evidence="2">
    <location>
        <begin position="166"/>
        <end position="231"/>
    </location>
</feature>
<evidence type="ECO:0000313" key="3">
    <source>
        <dbReference type="EMBL" id="VEI14950.1"/>
    </source>
</evidence>
<dbReference type="PANTHER" id="PTHR24094:SF15">
    <property type="entry name" value="AMP-DEPENDENT SYNTHETASE_LIGASE DOMAIN-CONTAINING PROTEIN-RELATED"/>
    <property type="match status" value="1"/>
</dbReference>